<protein>
    <submittedName>
        <fullName evidence="1">Uncharacterized protein</fullName>
    </submittedName>
</protein>
<proteinExistence type="predicted"/>
<sequence>MESHLTAGIQATKCMELIQHGTESGSMAALADQLVLEYPVMELTKPPAAHLSRTTGRGVESKRVDCTTQRNLPHQHANFEEPPIFGAGTQQHHLDSKPFREMRHRSGVDISGRTHTYLSKQRRPFVPSVVY</sequence>
<evidence type="ECO:0000313" key="1">
    <source>
        <dbReference type="EMBL" id="KAJ1350683.1"/>
    </source>
</evidence>
<accession>A0AAD5QG06</accession>
<gene>
    <name evidence="1" type="ORF">KIN20_006542</name>
</gene>
<dbReference type="Proteomes" id="UP001196413">
    <property type="component" value="Unassembled WGS sequence"/>
</dbReference>
<reference evidence="1" key="1">
    <citation type="submission" date="2021-06" db="EMBL/GenBank/DDBJ databases">
        <title>Parelaphostrongylus tenuis whole genome reference sequence.</title>
        <authorList>
            <person name="Garwood T.J."/>
            <person name="Larsen P.A."/>
            <person name="Fountain-Jones N.M."/>
            <person name="Garbe J.R."/>
            <person name="Macchietto M.G."/>
            <person name="Kania S.A."/>
            <person name="Gerhold R.W."/>
            <person name="Richards J.E."/>
            <person name="Wolf T.M."/>
        </authorList>
    </citation>
    <scope>NUCLEOTIDE SEQUENCE</scope>
    <source>
        <strain evidence="1">MNPRO001-30</strain>
        <tissue evidence="1">Meninges</tissue>
    </source>
</reference>
<name>A0AAD5QG06_PARTN</name>
<organism evidence="1 2">
    <name type="scientific">Parelaphostrongylus tenuis</name>
    <name type="common">Meningeal worm</name>
    <dbReference type="NCBI Taxonomy" id="148309"/>
    <lineage>
        <taxon>Eukaryota</taxon>
        <taxon>Metazoa</taxon>
        <taxon>Ecdysozoa</taxon>
        <taxon>Nematoda</taxon>
        <taxon>Chromadorea</taxon>
        <taxon>Rhabditida</taxon>
        <taxon>Rhabditina</taxon>
        <taxon>Rhabditomorpha</taxon>
        <taxon>Strongyloidea</taxon>
        <taxon>Metastrongylidae</taxon>
        <taxon>Parelaphostrongylus</taxon>
    </lineage>
</organism>
<keyword evidence="2" id="KW-1185">Reference proteome</keyword>
<evidence type="ECO:0000313" key="2">
    <source>
        <dbReference type="Proteomes" id="UP001196413"/>
    </source>
</evidence>
<comment type="caution">
    <text evidence="1">The sequence shown here is derived from an EMBL/GenBank/DDBJ whole genome shotgun (WGS) entry which is preliminary data.</text>
</comment>
<dbReference type="AlphaFoldDB" id="A0AAD5QG06"/>
<dbReference type="EMBL" id="JAHQIW010000925">
    <property type="protein sequence ID" value="KAJ1350683.1"/>
    <property type="molecule type" value="Genomic_DNA"/>
</dbReference>